<evidence type="ECO:0000313" key="4">
    <source>
        <dbReference type="Proteomes" id="UP000252266"/>
    </source>
</evidence>
<dbReference type="EMBL" id="OBMM01000003">
    <property type="protein sequence ID" value="SOC20772.1"/>
    <property type="molecule type" value="Genomic_DNA"/>
</dbReference>
<dbReference type="EMBL" id="JPWJ01000001">
    <property type="protein sequence ID" value="RCK53127.1"/>
    <property type="molecule type" value="Genomic_DNA"/>
</dbReference>
<protein>
    <submittedName>
        <fullName evidence="1 2">Methylmalonyl-CoA mutase</fullName>
    </submittedName>
</protein>
<dbReference type="Proteomes" id="UP000252266">
    <property type="component" value="Unassembled WGS sequence"/>
</dbReference>
<evidence type="ECO:0000313" key="3">
    <source>
        <dbReference type="Proteomes" id="UP000219068"/>
    </source>
</evidence>
<dbReference type="AlphaFoldDB" id="A0A154KNJ0"/>
<name>A0A154KNJ0_9PROT</name>
<dbReference type="Gene3D" id="3.40.50.280">
    <property type="entry name" value="Cobalamin-binding domain"/>
    <property type="match status" value="1"/>
</dbReference>
<organism evidence="1 4">
    <name type="scientific">Thalassospira xiamenensis</name>
    <dbReference type="NCBI Taxonomy" id="220697"/>
    <lineage>
        <taxon>Bacteria</taxon>
        <taxon>Pseudomonadati</taxon>
        <taxon>Pseudomonadota</taxon>
        <taxon>Alphaproteobacteria</taxon>
        <taxon>Rhodospirillales</taxon>
        <taxon>Thalassospiraceae</taxon>
        <taxon>Thalassospira</taxon>
    </lineage>
</organism>
<evidence type="ECO:0000313" key="1">
    <source>
        <dbReference type="EMBL" id="RCK53127.1"/>
    </source>
</evidence>
<dbReference type="PANTHER" id="PTHR48101:SF1">
    <property type="entry name" value="METHYLMALONYL-COA MUTASE, LARGE SUBUNIT"/>
    <property type="match status" value="1"/>
</dbReference>
<sequence length="153" mass="16632">MTSPELATNLARFAEMEGRHPRLLLATASSAEESHHKHVATLFADGGFDVDIAPRNSDAQSIARQAVDCDADILVLIRLSLTAEDRVGVADVISSLAALDAEYIKFGIVGKTDDPARDNVDFVFDLEHLGTEDCEALVGYILEIEEDRVAQHI</sequence>
<dbReference type="GO" id="GO:0031419">
    <property type="term" value="F:cobalamin binding"/>
    <property type="evidence" value="ECO:0007669"/>
    <property type="project" value="InterPro"/>
</dbReference>
<gene>
    <name evidence="2" type="ORF">SAMN05428964_103217</name>
    <name evidence="1" type="ORF">TH44_02670</name>
</gene>
<proteinExistence type="predicted"/>
<reference evidence="2 3" key="2">
    <citation type="submission" date="2017-08" db="EMBL/GenBank/DDBJ databases">
        <authorList>
            <person name="de Groot N.N."/>
        </authorList>
    </citation>
    <scope>NUCLEOTIDE SEQUENCE [LARGE SCALE GENOMIC DNA]</scope>
    <source>
        <strain evidence="2 3">USBA 78</strain>
    </source>
</reference>
<dbReference type="GO" id="GO:0046872">
    <property type="term" value="F:metal ion binding"/>
    <property type="evidence" value="ECO:0007669"/>
    <property type="project" value="InterPro"/>
</dbReference>
<dbReference type="SUPFAM" id="SSF52242">
    <property type="entry name" value="Cobalamin (vitamin B12)-binding domain"/>
    <property type="match status" value="1"/>
</dbReference>
<dbReference type="InterPro" id="IPR036724">
    <property type="entry name" value="Cobalamin-bd_sf"/>
</dbReference>
<dbReference type="GO" id="GO:0016853">
    <property type="term" value="F:isomerase activity"/>
    <property type="evidence" value="ECO:0007669"/>
    <property type="project" value="UniProtKB-KW"/>
</dbReference>
<accession>A0A154KNJ0</accession>
<dbReference type="PANTHER" id="PTHR48101">
    <property type="entry name" value="METHYLMALONYL-COA MUTASE, MITOCHONDRIAL-RELATED"/>
    <property type="match status" value="1"/>
</dbReference>
<dbReference type="Proteomes" id="UP000219068">
    <property type="component" value="Unassembled WGS sequence"/>
</dbReference>
<reference evidence="1 4" key="1">
    <citation type="submission" date="2014-07" db="EMBL/GenBank/DDBJ databases">
        <title>Draft genome sequence of Thalassospira xiamenensis IB13.</title>
        <authorList>
            <person name="Lai Q."/>
            <person name="Shao Z."/>
        </authorList>
    </citation>
    <scope>NUCLEOTIDE SEQUENCE [LARGE SCALE GENOMIC DNA]</scope>
    <source>
        <strain evidence="1 4">IB13</strain>
    </source>
</reference>
<dbReference type="RefSeq" id="WP_062961111.1">
    <property type="nucleotide sequence ID" value="NZ_JALLPZ010000002.1"/>
</dbReference>
<evidence type="ECO:0000313" key="2">
    <source>
        <dbReference type="EMBL" id="SOC20772.1"/>
    </source>
</evidence>